<dbReference type="PATRIC" id="fig|324602.8.peg.2841"/>
<feature type="transmembrane region" description="Helical" evidence="1">
    <location>
        <begin position="107"/>
        <end position="131"/>
    </location>
</feature>
<protein>
    <recommendedName>
        <fullName evidence="4">Transmembrane protein</fullName>
    </recommendedName>
</protein>
<accession>A9WI33</accession>
<dbReference type="InParanoid" id="A9WI33"/>
<keyword evidence="1" id="KW-0812">Transmembrane</keyword>
<feature type="transmembrane region" description="Helical" evidence="1">
    <location>
        <begin position="47"/>
        <end position="66"/>
    </location>
</feature>
<dbReference type="RefSeq" id="WP_012258377.1">
    <property type="nucleotide sequence ID" value="NC_010175.1"/>
</dbReference>
<evidence type="ECO:0000313" key="2">
    <source>
        <dbReference type="EMBL" id="ABY35724.1"/>
    </source>
</evidence>
<evidence type="ECO:0008006" key="4">
    <source>
        <dbReference type="Google" id="ProtNLM"/>
    </source>
</evidence>
<feature type="transmembrane region" description="Helical" evidence="1">
    <location>
        <begin position="75"/>
        <end position="95"/>
    </location>
</feature>
<proteinExistence type="predicted"/>
<keyword evidence="3" id="KW-1185">Reference proteome</keyword>
<dbReference type="eggNOG" id="ENOG5033AAZ">
    <property type="taxonomic scope" value="Bacteria"/>
</dbReference>
<reference evidence="3" key="1">
    <citation type="journal article" date="2011" name="BMC Genomics">
        <title>Complete genome sequence of the filamentous anoxygenic phototrophic bacterium Chloroflexus aurantiacus.</title>
        <authorList>
            <person name="Tang K.H."/>
            <person name="Barry K."/>
            <person name="Chertkov O."/>
            <person name="Dalin E."/>
            <person name="Han C.S."/>
            <person name="Hauser L.J."/>
            <person name="Honchak B.M."/>
            <person name="Karbach L.E."/>
            <person name="Land M.L."/>
            <person name="Lapidus A."/>
            <person name="Larimer F.W."/>
            <person name="Mikhailova N."/>
            <person name="Pitluck S."/>
            <person name="Pierson B.K."/>
            <person name="Blankenship R.E."/>
        </authorList>
    </citation>
    <scope>NUCLEOTIDE SEQUENCE [LARGE SCALE GENOMIC DNA]</scope>
    <source>
        <strain evidence="3">ATCC 29366 / DSM 635 / J-10-fl</strain>
    </source>
</reference>
<feature type="transmembrane region" description="Helical" evidence="1">
    <location>
        <begin position="176"/>
        <end position="196"/>
    </location>
</feature>
<evidence type="ECO:0000256" key="1">
    <source>
        <dbReference type="SAM" id="Phobius"/>
    </source>
</evidence>
<dbReference type="STRING" id="324602.Caur_2518"/>
<dbReference type="EMBL" id="CP000909">
    <property type="protein sequence ID" value="ABY35724.1"/>
    <property type="molecule type" value="Genomic_DNA"/>
</dbReference>
<name>A9WI33_CHLAA</name>
<dbReference type="HOGENOM" id="CLU_1314605_0_0_0"/>
<organism evidence="2 3">
    <name type="scientific">Chloroflexus aurantiacus (strain ATCC 29366 / DSM 635 / J-10-fl)</name>
    <dbReference type="NCBI Taxonomy" id="324602"/>
    <lineage>
        <taxon>Bacteria</taxon>
        <taxon>Bacillati</taxon>
        <taxon>Chloroflexota</taxon>
        <taxon>Chloroflexia</taxon>
        <taxon>Chloroflexales</taxon>
        <taxon>Chloroflexineae</taxon>
        <taxon>Chloroflexaceae</taxon>
        <taxon>Chloroflexus</taxon>
    </lineage>
</organism>
<dbReference type="EnsemblBacteria" id="ABY35724">
    <property type="protein sequence ID" value="ABY35724"/>
    <property type="gene ID" value="Caur_2518"/>
</dbReference>
<keyword evidence="1" id="KW-0472">Membrane</keyword>
<keyword evidence="1" id="KW-1133">Transmembrane helix</keyword>
<gene>
    <name evidence="2" type="ordered locus">Caur_2518</name>
</gene>
<dbReference type="Proteomes" id="UP000002008">
    <property type="component" value="Chromosome"/>
</dbReference>
<feature type="transmembrane region" description="Helical" evidence="1">
    <location>
        <begin position="12"/>
        <end position="35"/>
    </location>
</feature>
<sequence>MTDQEETPKVRRWLPLLALLAGLCWALVISVILRVDLISEPNLLSPWHLLFYILTLGAGILTFWPLETWLELPGLTIEGTLGAGMLLVTLAMVPAPDGTLLDQSAAPAYLVMLIAVLLSVAAIVRPVIAVLSRRWLALRAWALDNRRVRREAYECGLFVAAVLALAALRTLDPIKFVALAVIIVLIEILLLSFIGVEPA</sequence>
<evidence type="ECO:0000313" key="3">
    <source>
        <dbReference type="Proteomes" id="UP000002008"/>
    </source>
</evidence>
<dbReference type="KEGG" id="cau:Caur_2518"/>
<feature type="transmembrane region" description="Helical" evidence="1">
    <location>
        <begin position="152"/>
        <end position="170"/>
    </location>
</feature>
<dbReference type="AlphaFoldDB" id="A9WI33"/>